<keyword evidence="1" id="KW-1133">Transmembrane helix</keyword>
<protein>
    <recommendedName>
        <fullName evidence="4">DUF2178 domain-containing protein</fullName>
    </recommendedName>
</protein>
<name>A0ABP3XB11_9FIRM</name>
<organism evidence="2 3">
    <name type="scientific">Paraclostridium tenue</name>
    <dbReference type="NCBI Taxonomy" id="1737"/>
    <lineage>
        <taxon>Bacteria</taxon>
        <taxon>Bacillati</taxon>
        <taxon>Bacillota</taxon>
        <taxon>Clostridia</taxon>
        <taxon>Peptostreptococcales</taxon>
        <taxon>Peptostreptococcaceae</taxon>
        <taxon>Paraclostridium</taxon>
    </lineage>
</organism>
<dbReference type="Pfam" id="PF09946">
    <property type="entry name" value="DUF2178"/>
    <property type="match status" value="1"/>
</dbReference>
<keyword evidence="1" id="KW-0472">Membrane</keyword>
<comment type="caution">
    <text evidence="2">The sequence shown here is derived from an EMBL/GenBank/DDBJ whole genome shotgun (WGS) entry which is preliminary data.</text>
</comment>
<dbReference type="EMBL" id="BAAACP010000004">
    <property type="protein sequence ID" value="GAA0862864.1"/>
    <property type="molecule type" value="Genomic_DNA"/>
</dbReference>
<dbReference type="InterPro" id="IPR019235">
    <property type="entry name" value="DUF2178_TM"/>
</dbReference>
<keyword evidence="1" id="KW-0812">Transmembrane</keyword>
<dbReference type="Proteomes" id="UP001400965">
    <property type="component" value="Unassembled WGS sequence"/>
</dbReference>
<evidence type="ECO:0008006" key="4">
    <source>
        <dbReference type="Google" id="ProtNLM"/>
    </source>
</evidence>
<feature type="transmembrane region" description="Helical" evidence="1">
    <location>
        <begin position="84"/>
        <end position="103"/>
    </location>
</feature>
<sequence length="137" mass="15704">MKKGVNFSILICGIVMFIGNFLINNEIFSKLSLTISIILLIILSIKLLVNKFIDLDPIYKKTKEIDLNDERNVVIKDKSSSKTIVTMQFILIIILIICSFMELNSNLSPIIGDTLFAVLILQTILFIIFNNYYKRKI</sequence>
<keyword evidence="3" id="KW-1185">Reference proteome</keyword>
<accession>A0ABP3XB11</accession>
<evidence type="ECO:0000313" key="2">
    <source>
        <dbReference type="EMBL" id="GAA0862864.1"/>
    </source>
</evidence>
<dbReference type="RefSeq" id="WP_346043295.1">
    <property type="nucleotide sequence ID" value="NZ_BAAACP010000004.1"/>
</dbReference>
<feature type="transmembrane region" description="Helical" evidence="1">
    <location>
        <begin position="31"/>
        <end position="53"/>
    </location>
</feature>
<proteinExistence type="predicted"/>
<evidence type="ECO:0000313" key="3">
    <source>
        <dbReference type="Proteomes" id="UP001400965"/>
    </source>
</evidence>
<reference evidence="3" key="1">
    <citation type="journal article" date="2019" name="Int. J. Syst. Evol. Microbiol.">
        <title>The Global Catalogue of Microorganisms (GCM) 10K type strain sequencing project: providing services to taxonomists for standard genome sequencing and annotation.</title>
        <authorList>
            <consortium name="The Broad Institute Genomics Platform"/>
            <consortium name="The Broad Institute Genome Sequencing Center for Infectious Disease"/>
            <person name="Wu L."/>
            <person name="Ma J."/>
        </authorList>
    </citation>
    <scope>NUCLEOTIDE SEQUENCE [LARGE SCALE GENOMIC DNA]</scope>
    <source>
        <strain evidence="3">JCM 6486</strain>
    </source>
</reference>
<evidence type="ECO:0000256" key="1">
    <source>
        <dbReference type="SAM" id="Phobius"/>
    </source>
</evidence>
<feature type="transmembrane region" description="Helical" evidence="1">
    <location>
        <begin position="7"/>
        <end position="25"/>
    </location>
</feature>
<feature type="transmembrane region" description="Helical" evidence="1">
    <location>
        <begin position="115"/>
        <end position="133"/>
    </location>
</feature>
<gene>
    <name evidence="2" type="ORF">GCM10008917_09970</name>
</gene>